<gene>
    <name evidence="1" type="ORF">RPERSI_LOCUS17892</name>
</gene>
<sequence length="57" mass="6278">MLEMGDSGNKIEDIEKEVEKLLHDDSLAEEVKIDWEDAVDSETAAPAAFAESLPEES</sequence>
<reference evidence="1" key="1">
    <citation type="submission" date="2021-06" db="EMBL/GenBank/DDBJ databases">
        <authorList>
            <person name="Kallberg Y."/>
            <person name="Tangrot J."/>
            <person name="Rosling A."/>
        </authorList>
    </citation>
    <scope>NUCLEOTIDE SEQUENCE</scope>
    <source>
        <strain evidence="1">MA461A</strain>
    </source>
</reference>
<evidence type="ECO:0000313" key="1">
    <source>
        <dbReference type="EMBL" id="CAG8783070.1"/>
    </source>
</evidence>
<protein>
    <submittedName>
        <fullName evidence="1">22150_t:CDS:1</fullName>
    </submittedName>
</protein>
<name>A0ACA9R926_9GLOM</name>
<keyword evidence="2" id="KW-1185">Reference proteome</keyword>
<dbReference type="Proteomes" id="UP000789920">
    <property type="component" value="Unassembled WGS sequence"/>
</dbReference>
<accession>A0ACA9R926</accession>
<organism evidence="1 2">
    <name type="scientific">Racocetra persica</name>
    <dbReference type="NCBI Taxonomy" id="160502"/>
    <lineage>
        <taxon>Eukaryota</taxon>
        <taxon>Fungi</taxon>
        <taxon>Fungi incertae sedis</taxon>
        <taxon>Mucoromycota</taxon>
        <taxon>Glomeromycotina</taxon>
        <taxon>Glomeromycetes</taxon>
        <taxon>Diversisporales</taxon>
        <taxon>Gigasporaceae</taxon>
        <taxon>Racocetra</taxon>
    </lineage>
</organism>
<proteinExistence type="predicted"/>
<comment type="caution">
    <text evidence="1">The sequence shown here is derived from an EMBL/GenBank/DDBJ whole genome shotgun (WGS) entry which is preliminary data.</text>
</comment>
<dbReference type="EMBL" id="CAJVQC010046472">
    <property type="protein sequence ID" value="CAG8783070.1"/>
    <property type="molecule type" value="Genomic_DNA"/>
</dbReference>
<evidence type="ECO:0000313" key="2">
    <source>
        <dbReference type="Proteomes" id="UP000789920"/>
    </source>
</evidence>